<dbReference type="InterPro" id="IPR044925">
    <property type="entry name" value="His-Me_finger_sf"/>
</dbReference>
<dbReference type="EMBL" id="JARBHB010000004">
    <property type="protein sequence ID" value="KAJ8886769.1"/>
    <property type="molecule type" value="Genomic_DNA"/>
</dbReference>
<protein>
    <submittedName>
        <fullName evidence="1">Uncharacterized protein</fullName>
    </submittedName>
</protein>
<name>A0ABQ9HQW0_9NEOP</name>
<evidence type="ECO:0000313" key="1">
    <source>
        <dbReference type="EMBL" id="KAJ8886769.1"/>
    </source>
</evidence>
<accession>A0ABQ9HQW0</accession>
<evidence type="ECO:0000313" key="2">
    <source>
        <dbReference type="Proteomes" id="UP001159363"/>
    </source>
</evidence>
<dbReference type="SUPFAM" id="SSF54060">
    <property type="entry name" value="His-Me finger endonucleases"/>
    <property type="match status" value="1"/>
</dbReference>
<dbReference type="Proteomes" id="UP001159363">
    <property type="component" value="Chromosome X"/>
</dbReference>
<comment type="caution">
    <text evidence="1">The sequence shown here is derived from an EMBL/GenBank/DDBJ whole genome shotgun (WGS) entry which is preliminary data.</text>
</comment>
<proteinExistence type="predicted"/>
<sequence length="100" mass="11698">MEEIVWIGTLVKEIYSQTKLMRSLMPGECAIYNRATICHLCSGPFARVNNWKVRDHDYFTGAFIEVAWNNCNKLRRHPKHLSIPFNNLAYNAHFVKTQLD</sequence>
<gene>
    <name evidence="1" type="ORF">PR048_012981</name>
</gene>
<organism evidence="1 2">
    <name type="scientific">Dryococelus australis</name>
    <dbReference type="NCBI Taxonomy" id="614101"/>
    <lineage>
        <taxon>Eukaryota</taxon>
        <taxon>Metazoa</taxon>
        <taxon>Ecdysozoa</taxon>
        <taxon>Arthropoda</taxon>
        <taxon>Hexapoda</taxon>
        <taxon>Insecta</taxon>
        <taxon>Pterygota</taxon>
        <taxon>Neoptera</taxon>
        <taxon>Polyneoptera</taxon>
        <taxon>Phasmatodea</taxon>
        <taxon>Verophasmatodea</taxon>
        <taxon>Anareolatae</taxon>
        <taxon>Phasmatidae</taxon>
        <taxon>Eurycanthinae</taxon>
        <taxon>Dryococelus</taxon>
    </lineage>
</organism>
<keyword evidence="2" id="KW-1185">Reference proteome</keyword>
<reference evidence="1 2" key="1">
    <citation type="submission" date="2023-02" db="EMBL/GenBank/DDBJ databases">
        <title>LHISI_Scaffold_Assembly.</title>
        <authorList>
            <person name="Stuart O.P."/>
            <person name="Cleave R."/>
            <person name="Magrath M.J.L."/>
            <person name="Mikheyev A.S."/>
        </authorList>
    </citation>
    <scope>NUCLEOTIDE SEQUENCE [LARGE SCALE GENOMIC DNA]</scope>
    <source>
        <strain evidence="1">Daus_M_001</strain>
        <tissue evidence="1">Leg muscle</tissue>
    </source>
</reference>